<dbReference type="Gene3D" id="2.30.30.40">
    <property type="entry name" value="SH3 Domains"/>
    <property type="match status" value="1"/>
</dbReference>
<dbReference type="GO" id="GO:0031097">
    <property type="term" value="C:medial cortex"/>
    <property type="evidence" value="ECO:0007669"/>
    <property type="project" value="EnsemblFungi"/>
</dbReference>
<keyword evidence="2" id="KW-0597">Phosphoprotein</keyword>
<dbReference type="FunFam" id="1.20.1270.60:FF:000048">
    <property type="entry name" value="BAR adaptor protein RVS167"/>
    <property type="match status" value="1"/>
</dbReference>
<dbReference type="InterPro" id="IPR001452">
    <property type="entry name" value="SH3_domain"/>
</dbReference>
<evidence type="ECO:0000256" key="5">
    <source>
        <dbReference type="SAM" id="Coils"/>
    </source>
</evidence>
<dbReference type="PROSITE" id="PS50002">
    <property type="entry name" value="SH3"/>
    <property type="match status" value="1"/>
</dbReference>
<evidence type="ECO:0008006" key="11">
    <source>
        <dbReference type="Google" id="ProtNLM"/>
    </source>
</evidence>
<dbReference type="PROSITE" id="PS51021">
    <property type="entry name" value="BAR"/>
    <property type="match status" value="1"/>
</dbReference>
<dbReference type="GO" id="GO:0005934">
    <property type="term" value="C:cellular bud tip"/>
    <property type="evidence" value="ECO:0007669"/>
    <property type="project" value="EnsemblFungi"/>
</dbReference>
<dbReference type="GO" id="GO:0060988">
    <property type="term" value="P:lipid tube assembly"/>
    <property type="evidence" value="ECO:0007669"/>
    <property type="project" value="EnsemblFungi"/>
</dbReference>
<dbReference type="AlphaFoldDB" id="A0A1E4TWK6"/>
<dbReference type="GO" id="GO:1990528">
    <property type="term" value="C:Rvs161p-Rvs167p complex"/>
    <property type="evidence" value="ECO:0007669"/>
    <property type="project" value="EnsemblFungi"/>
</dbReference>
<dbReference type="InterPro" id="IPR036028">
    <property type="entry name" value="SH3-like_dom_sf"/>
</dbReference>
<feature type="compositionally biased region" description="Low complexity" evidence="6">
    <location>
        <begin position="399"/>
        <end position="411"/>
    </location>
</feature>
<dbReference type="InterPro" id="IPR027267">
    <property type="entry name" value="AH/BAR_dom_sf"/>
</dbReference>
<keyword evidence="3 5" id="KW-0175">Coiled coil</keyword>
<keyword evidence="10" id="KW-1185">Reference proteome</keyword>
<dbReference type="GO" id="GO:0008092">
    <property type="term" value="F:cytoskeletal protein binding"/>
    <property type="evidence" value="ECO:0007669"/>
    <property type="project" value="EnsemblFungi"/>
</dbReference>
<dbReference type="PANTHER" id="PTHR47174">
    <property type="entry name" value="BRIDGING INTEGRATOR 3"/>
    <property type="match status" value="1"/>
</dbReference>
<dbReference type="GO" id="GO:0030479">
    <property type="term" value="C:actin cortical patch"/>
    <property type="evidence" value="ECO:0007669"/>
    <property type="project" value="EnsemblFungi"/>
</dbReference>
<dbReference type="GO" id="GO:0043332">
    <property type="term" value="C:mating projection tip"/>
    <property type="evidence" value="ECO:0007669"/>
    <property type="project" value="EnsemblFungi"/>
</dbReference>
<dbReference type="OrthoDB" id="2159336at2759"/>
<dbReference type="FunFam" id="2.30.30.40:FF:000189">
    <property type="entry name" value="BAR adaptor protein RVS167"/>
    <property type="match status" value="1"/>
</dbReference>
<dbReference type="SUPFAM" id="SSF50044">
    <property type="entry name" value="SH3-domain"/>
    <property type="match status" value="1"/>
</dbReference>
<dbReference type="Pfam" id="PF03114">
    <property type="entry name" value="BAR"/>
    <property type="match status" value="1"/>
</dbReference>
<dbReference type="EMBL" id="KV454013">
    <property type="protein sequence ID" value="ODV96163.1"/>
    <property type="molecule type" value="Genomic_DNA"/>
</dbReference>
<gene>
    <name evidence="9" type="ORF">PACTADRAFT_2458</name>
</gene>
<dbReference type="GO" id="GO:0007163">
    <property type="term" value="P:establishment or maintenance of cell polarity"/>
    <property type="evidence" value="ECO:0007669"/>
    <property type="project" value="EnsemblFungi"/>
</dbReference>
<evidence type="ECO:0000256" key="3">
    <source>
        <dbReference type="ARBA" id="ARBA00023054"/>
    </source>
</evidence>
<evidence type="ECO:0000256" key="2">
    <source>
        <dbReference type="ARBA" id="ARBA00022553"/>
    </source>
</evidence>
<feature type="region of interest" description="Disordered" evidence="6">
    <location>
        <begin position="389"/>
        <end position="411"/>
    </location>
</feature>
<evidence type="ECO:0000313" key="10">
    <source>
        <dbReference type="Proteomes" id="UP000094236"/>
    </source>
</evidence>
<dbReference type="SUPFAM" id="SSF103657">
    <property type="entry name" value="BAR/IMD domain-like"/>
    <property type="match status" value="1"/>
</dbReference>
<reference evidence="10" key="1">
    <citation type="submission" date="2016-05" db="EMBL/GenBank/DDBJ databases">
        <title>Comparative genomics of biotechnologically important yeasts.</title>
        <authorList>
            <consortium name="DOE Joint Genome Institute"/>
            <person name="Riley R."/>
            <person name="Haridas S."/>
            <person name="Wolfe K.H."/>
            <person name="Lopes M.R."/>
            <person name="Hittinger C.T."/>
            <person name="Goker M."/>
            <person name="Salamov A."/>
            <person name="Wisecaver J."/>
            <person name="Long T.M."/>
            <person name="Aerts A.L."/>
            <person name="Barry K."/>
            <person name="Choi C."/>
            <person name="Clum A."/>
            <person name="Coughlan A.Y."/>
            <person name="Deshpande S."/>
            <person name="Douglass A.P."/>
            <person name="Hanson S.J."/>
            <person name="Klenk H.-P."/>
            <person name="Labutti K."/>
            <person name="Lapidus A."/>
            <person name="Lindquist E."/>
            <person name="Lipzen A."/>
            <person name="Meier-Kolthoff J.P."/>
            <person name="Ohm R.A."/>
            <person name="Otillar R.P."/>
            <person name="Pangilinan J."/>
            <person name="Peng Y."/>
            <person name="Rokas A."/>
            <person name="Rosa C.A."/>
            <person name="Scheuner C."/>
            <person name="Sibirny A.A."/>
            <person name="Slot J.C."/>
            <person name="Stielow J.B."/>
            <person name="Sun H."/>
            <person name="Kurtzman C.P."/>
            <person name="Blackwell M."/>
            <person name="Grigoriev I.V."/>
            <person name="Jeffries T.W."/>
        </authorList>
    </citation>
    <scope>NUCLEOTIDE SEQUENCE [LARGE SCALE GENOMIC DNA]</scope>
    <source>
        <strain evidence="10">NRRL Y-2460</strain>
    </source>
</reference>
<dbReference type="PANTHER" id="PTHR47174:SF1">
    <property type="entry name" value="REDUCED VIABILITY UPON STARVATION PROTEIN 167"/>
    <property type="match status" value="1"/>
</dbReference>
<evidence type="ECO:0000259" key="8">
    <source>
        <dbReference type="PROSITE" id="PS51021"/>
    </source>
</evidence>
<dbReference type="Proteomes" id="UP000094236">
    <property type="component" value="Unassembled WGS sequence"/>
</dbReference>
<dbReference type="GO" id="GO:1903475">
    <property type="term" value="P:mitotic actomyosin contractile ring assembly"/>
    <property type="evidence" value="ECO:0007669"/>
    <property type="project" value="EnsemblFungi"/>
</dbReference>
<sequence>MSFKGFRKTVVRAPQTFRQKLNMGVQTVDAIYVDAERRFQELEVETKKLEAESKRYFNAVNGMLEHQIGFSKGIEEIYNPISGKVSDPTTLKAEGSLEGIEAAKQYREVVAELQQTLKPDLELIETRIIGPAQELIKVIESIRKMATKRGHKLLDLDRHNNTLKKYQDKKEKTPKDEEKLYKAEADVAIAQQEYDYYNEMLKNELPVLFQLESEFIKPLFVSLYYMQLNIFYTLYTRMEELKIPYFDLSSDIIEAFQIKRGDIQEQAEAIGITHFKVGHARAKLEATKRRYAAGGAGTVGSPAPSSPVPGSPYSPVGTQELPAYTPPATGAYGQQPVTAATTAQGYPNEKAAYAQNTNSAYASPTSYTSAPSGPAPAYGSPAYGSPAYGSPMSPTVAGAPQQQQPLQQPAQQATETCTALYDYAAQAEGDLSFSAGAVIEIVQRTADVNGWWTGRINGVQGVFPGNYVQLNH</sequence>
<name>A0A1E4TWK6_PACTA</name>
<feature type="region of interest" description="Disordered" evidence="6">
    <location>
        <begin position="295"/>
        <end position="330"/>
    </location>
</feature>
<feature type="domain" description="BAR" evidence="8">
    <location>
        <begin position="17"/>
        <end position="254"/>
    </location>
</feature>
<organism evidence="9 10">
    <name type="scientific">Pachysolen tannophilus NRRL Y-2460</name>
    <dbReference type="NCBI Taxonomy" id="669874"/>
    <lineage>
        <taxon>Eukaryota</taxon>
        <taxon>Fungi</taxon>
        <taxon>Dikarya</taxon>
        <taxon>Ascomycota</taxon>
        <taxon>Saccharomycotina</taxon>
        <taxon>Pichiomycetes</taxon>
        <taxon>Pachysolenaceae</taxon>
        <taxon>Pachysolen</taxon>
    </lineage>
</organism>
<dbReference type="InterPro" id="IPR004148">
    <property type="entry name" value="BAR_dom"/>
</dbReference>
<dbReference type="InterPro" id="IPR046982">
    <property type="entry name" value="BIN3/RVS161-like"/>
</dbReference>
<dbReference type="GO" id="GO:0110085">
    <property type="term" value="C:mitotic actomyosin contractile ring"/>
    <property type="evidence" value="ECO:0007669"/>
    <property type="project" value="EnsemblFungi"/>
</dbReference>
<dbReference type="Gene3D" id="1.20.1270.60">
    <property type="entry name" value="Arfaptin homology (AH) domain/BAR domain"/>
    <property type="match status" value="1"/>
</dbReference>
<dbReference type="GO" id="GO:0030100">
    <property type="term" value="P:regulation of endocytosis"/>
    <property type="evidence" value="ECO:0007669"/>
    <property type="project" value="EnsemblFungi"/>
</dbReference>
<protein>
    <recommendedName>
        <fullName evidence="11">SH3 domain-containing protein</fullName>
    </recommendedName>
</protein>
<dbReference type="GO" id="GO:0006897">
    <property type="term" value="P:endocytosis"/>
    <property type="evidence" value="ECO:0007669"/>
    <property type="project" value="EnsemblFungi"/>
</dbReference>
<evidence type="ECO:0000256" key="6">
    <source>
        <dbReference type="SAM" id="MobiDB-lite"/>
    </source>
</evidence>
<evidence type="ECO:0000259" key="7">
    <source>
        <dbReference type="PROSITE" id="PS50002"/>
    </source>
</evidence>
<dbReference type="STRING" id="669874.A0A1E4TWK6"/>
<dbReference type="GO" id="GO:0051666">
    <property type="term" value="P:actin cortical patch localization"/>
    <property type="evidence" value="ECO:0007669"/>
    <property type="project" value="EnsemblFungi"/>
</dbReference>
<dbReference type="Pfam" id="PF00018">
    <property type="entry name" value="SH3_1"/>
    <property type="match status" value="1"/>
</dbReference>
<dbReference type="GO" id="GO:0072741">
    <property type="term" value="P:protein localization to cell division site"/>
    <property type="evidence" value="ECO:0007669"/>
    <property type="project" value="EnsemblFungi"/>
</dbReference>
<feature type="domain" description="SH3" evidence="7">
    <location>
        <begin position="412"/>
        <end position="472"/>
    </location>
</feature>
<dbReference type="SMART" id="SM00326">
    <property type="entry name" value="SH3"/>
    <property type="match status" value="1"/>
</dbReference>
<dbReference type="SMART" id="SM00721">
    <property type="entry name" value="BAR"/>
    <property type="match status" value="1"/>
</dbReference>
<dbReference type="GO" id="GO:0042802">
    <property type="term" value="F:identical protein binding"/>
    <property type="evidence" value="ECO:0007669"/>
    <property type="project" value="EnsemblFungi"/>
</dbReference>
<dbReference type="CDD" id="cd07599">
    <property type="entry name" value="BAR_Rvs167p"/>
    <property type="match status" value="1"/>
</dbReference>
<feature type="coiled-coil region" evidence="5">
    <location>
        <begin position="32"/>
        <end position="59"/>
    </location>
</feature>
<dbReference type="PRINTS" id="PR00452">
    <property type="entry name" value="SH3DOMAIN"/>
</dbReference>
<proteinExistence type="predicted"/>
<evidence type="ECO:0000256" key="4">
    <source>
        <dbReference type="PROSITE-ProRule" id="PRU00192"/>
    </source>
</evidence>
<dbReference type="GO" id="GO:0005516">
    <property type="term" value="F:calmodulin binding"/>
    <property type="evidence" value="ECO:0007669"/>
    <property type="project" value="EnsemblFungi"/>
</dbReference>
<evidence type="ECO:0000313" key="9">
    <source>
        <dbReference type="EMBL" id="ODV96163.1"/>
    </source>
</evidence>
<dbReference type="GO" id="GO:0008289">
    <property type="term" value="F:lipid binding"/>
    <property type="evidence" value="ECO:0007669"/>
    <property type="project" value="EnsemblFungi"/>
</dbReference>
<evidence type="ECO:0000256" key="1">
    <source>
        <dbReference type="ARBA" id="ARBA00022443"/>
    </source>
</evidence>
<accession>A0A1E4TWK6</accession>
<dbReference type="GO" id="GO:0097320">
    <property type="term" value="P:plasma membrane tubulation"/>
    <property type="evidence" value="ECO:0007669"/>
    <property type="project" value="EnsemblFungi"/>
</dbReference>
<keyword evidence="1 4" id="KW-0728">SH3 domain</keyword>